<evidence type="ECO:0000313" key="3">
    <source>
        <dbReference type="Proteomes" id="UP000001542"/>
    </source>
</evidence>
<dbReference type="GO" id="GO:0030015">
    <property type="term" value="C:CCR4-NOT core complex"/>
    <property type="evidence" value="ECO:0000318"/>
    <property type="project" value="GO_Central"/>
</dbReference>
<dbReference type="FunFam" id="1.25.40.180:FF:000150">
    <property type="match status" value="1"/>
</dbReference>
<dbReference type="EMBL" id="DS113221">
    <property type="protein sequence ID" value="EAY18196.1"/>
    <property type="molecule type" value="Genomic_DNA"/>
</dbReference>
<dbReference type="OrthoDB" id="1933107at2759"/>
<dbReference type="GO" id="GO:0000288">
    <property type="term" value="P:nuclear-transcribed mRNA catabolic process, deadenylation-dependent decay"/>
    <property type="evidence" value="ECO:0000318"/>
    <property type="project" value="GO_Central"/>
</dbReference>
<protein>
    <recommendedName>
        <fullName evidence="1">CCR4-Not complex component Not1 C-terminal domain-containing protein</fullName>
    </recommendedName>
</protein>
<evidence type="ECO:0000313" key="2">
    <source>
        <dbReference type="EMBL" id="EAY18196.1"/>
    </source>
</evidence>
<reference evidence="2" key="2">
    <citation type="journal article" date="2007" name="Science">
        <title>Draft genome sequence of the sexually transmitted pathogen Trichomonas vaginalis.</title>
        <authorList>
            <person name="Carlton J.M."/>
            <person name="Hirt R.P."/>
            <person name="Silva J.C."/>
            <person name="Delcher A.L."/>
            <person name="Schatz M."/>
            <person name="Zhao Q."/>
            <person name="Wortman J.R."/>
            <person name="Bidwell S.L."/>
            <person name="Alsmark U.C.M."/>
            <person name="Besteiro S."/>
            <person name="Sicheritz-Ponten T."/>
            <person name="Noel C.J."/>
            <person name="Dacks J.B."/>
            <person name="Foster P.G."/>
            <person name="Simillion C."/>
            <person name="Van de Peer Y."/>
            <person name="Miranda-Saavedra D."/>
            <person name="Barton G.J."/>
            <person name="Westrop G.D."/>
            <person name="Mueller S."/>
            <person name="Dessi D."/>
            <person name="Fiori P.L."/>
            <person name="Ren Q."/>
            <person name="Paulsen I."/>
            <person name="Zhang H."/>
            <person name="Bastida-Corcuera F.D."/>
            <person name="Simoes-Barbosa A."/>
            <person name="Brown M.T."/>
            <person name="Hayes R.D."/>
            <person name="Mukherjee M."/>
            <person name="Okumura C.Y."/>
            <person name="Schneider R."/>
            <person name="Smith A.J."/>
            <person name="Vanacova S."/>
            <person name="Villalvazo M."/>
            <person name="Haas B.J."/>
            <person name="Pertea M."/>
            <person name="Feldblyum T.V."/>
            <person name="Utterback T.R."/>
            <person name="Shu C.L."/>
            <person name="Osoegawa K."/>
            <person name="de Jong P.J."/>
            <person name="Hrdy I."/>
            <person name="Horvathova L."/>
            <person name="Zubacova Z."/>
            <person name="Dolezal P."/>
            <person name="Malik S.B."/>
            <person name="Logsdon J.M. Jr."/>
            <person name="Henze K."/>
            <person name="Gupta A."/>
            <person name="Wang C.C."/>
            <person name="Dunne R.L."/>
            <person name="Upcroft J.A."/>
            <person name="Upcroft P."/>
            <person name="White O."/>
            <person name="Salzberg S.L."/>
            <person name="Tang P."/>
            <person name="Chiu C.-H."/>
            <person name="Lee Y.-S."/>
            <person name="Embley T.M."/>
            <person name="Coombs G.H."/>
            <person name="Mottram J.C."/>
            <person name="Tachezy J."/>
            <person name="Fraser-Liggett C.M."/>
            <person name="Johnson P.J."/>
        </authorList>
    </citation>
    <scope>NUCLEOTIDE SEQUENCE [LARGE SCALE GENOMIC DNA]</scope>
    <source>
        <strain evidence="2">G3</strain>
    </source>
</reference>
<feature type="domain" description="CCR4-Not complex component Not1 C-terminal" evidence="1">
    <location>
        <begin position="713"/>
        <end position="992"/>
    </location>
</feature>
<reference evidence="2" key="1">
    <citation type="submission" date="2006-10" db="EMBL/GenBank/DDBJ databases">
        <authorList>
            <person name="Amadeo P."/>
            <person name="Zhao Q."/>
            <person name="Wortman J."/>
            <person name="Fraser-Liggett C."/>
            <person name="Carlton J."/>
        </authorList>
    </citation>
    <scope>NUCLEOTIDE SEQUENCE</scope>
    <source>
        <strain evidence="2">G3</strain>
    </source>
</reference>
<dbReference type="Gene3D" id="1.25.40.180">
    <property type="match status" value="1"/>
</dbReference>
<dbReference type="RefSeq" id="XP_001579182.1">
    <property type="nucleotide sequence ID" value="XM_001579132.1"/>
</dbReference>
<organism evidence="2 3">
    <name type="scientific">Trichomonas vaginalis (strain ATCC PRA-98 / G3)</name>
    <dbReference type="NCBI Taxonomy" id="412133"/>
    <lineage>
        <taxon>Eukaryota</taxon>
        <taxon>Metamonada</taxon>
        <taxon>Parabasalia</taxon>
        <taxon>Trichomonadida</taxon>
        <taxon>Trichomonadidae</taxon>
        <taxon>Trichomonas</taxon>
    </lineage>
</organism>
<dbReference type="PANTHER" id="PTHR13162">
    <property type="entry name" value="CCR4-NOT TRANSCRIPTION COMPLEX"/>
    <property type="match status" value="1"/>
</dbReference>
<dbReference type="VEuPathDB" id="TrichDB:TVAGG3_1010840"/>
<dbReference type="GO" id="GO:0060090">
    <property type="term" value="F:molecular adaptor activity"/>
    <property type="evidence" value="ECO:0000318"/>
    <property type="project" value="GO_Central"/>
</dbReference>
<keyword evidence="3" id="KW-1185">Reference proteome</keyword>
<dbReference type="Gene3D" id="1.25.40.790">
    <property type="match status" value="1"/>
</dbReference>
<dbReference type="Proteomes" id="UP000001542">
    <property type="component" value="Unassembled WGS sequence"/>
</dbReference>
<dbReference type="InterPro" id="IPR007196">
    <property type="entry name" value="CCR4-Not_Not1_C"/>
</dbReference>
<dbReference type="KEGG" id="tva:5463702"/>
<evidence type="ECO:0000259" key="1">
    <source>
        <dbReference type="Pfam" id="PF04054"/>
    </source>
</evidence>
<sequence length="1012" mass="115137">MSKILFPTSSARDFTPEMINSCKHILSRPLQEIYQLCLDDLISGRKLELACLLRILLERPPTPEYASIIGWFAINNLIQAPTLQLYMSVLLQNKNTFYGEQCCIAFLNEVIPVGYRYLSFLEDVIAIPGFRFRHSDLFILINQTFENAIPLEGFQPKNQFSIPSPIGIIPLTQNLHLDLPPITKSISEPPLKLTLEECVQASYLMPEEHRRHYLISYVLNTQIPDSILSPPSVLLEAVCAYAKHLLSNAISDGKSKIGWERYSVHAQLHQIGMWIGLLSISQGPPPPIYYIDLYKILRDSIKLGCFNEAVILLAGYFSRASSIYQLPCPYTVSFLQVMAAFINQPGVRLDVYQSVQAFAALIGTDISIFLTRTIEVDPTSFDLHCVFQLDPKNQLYFLGPYQKDAIVSNSQERVDNFFDFAPNPEKFPQYMQEVIRTASFVRKYYFVGRGNSICLPEPRTGGLHNTLIDCAILMGLSNNSVLSGTACRILAKLVYPPFKLAPEKLRYAFPNYNMLTALIKHSCISPQDINTLYSDILTNPQTGPIALPMIRRMMPHIFKLQRLYPRANFTSLYALTGMRPTNSKTDLPSVDRSNISVLRAFLLFCKQPDDDTRKDFLNKFGTGTAMQIAAIIQILIGSVREDNKDYSAIECFIALIPSILEKVSNDVILNGLLRTMDQINSSTIVSHQLGIVCVCHEIFSCIGDFSPNRLIPFLTKTSPGKIPDFVTSWIQLVLHPKVFGAMIESADLECVNFCLRFIICIIKLAINFPDGFYRPVARIITTICDSYPEFVVSFHLIILESVPPRFIQLRNIILSSIPPNFDPMLPPPVSVIPGDTQELRILKSKTEAIIMDRVTTVQSSMMKQIYEIFKKIISKDVSLLWKFVLFVIQTWTISHERFSKTNMVLELLTMLVPVSPIYFFSSLLDHVRYNNCHTRFAMELVLALFERVSDDLREIILIEIVRRLLCVTAPPHSLRELFSRLMEERKMDVLSLMKKMNEFQDFEEAVKVIKIL</sequence>
<gene>
    <name evidence="2" type="ORF">TVAG_122620</name>
</gene>
<dbReference type="Pfam" id="PF04054">
    <property type="entry name" value="Not1"/>
    <property type="match status" value="1"/>
</dbReference>
<dbReference type="VEuPathDB" id="TrichDB:TVAG_122620"/>
<dbReference type="InParanoid" id="A2DN19"/>
<dbReference type="GO" id="GO:0000932">
    <property type="term" value="C:P-body"/>
    <property type="evidence" value="ECO:0000318"/>
    <property type="project" value="GO_Central"/>
</dbReference>
<proteinExistence type="predicted"/>
<dbReference type="PANTHER" id="PTHR13162:SF8">
    <property type="entry name" value="CCR4-NOT TRANSCRIPTION COMPLEX SUBUNIT 1"/>
    <property type="match status" value="1"/>
</dbReference>
<name>A2DN19_TRIV3</name>
<accession>A2DN19</accession>
<dbReference type="Gene3D" id="1.25.40.800">
    <property type="match status" value="1"/>
</dbReference>
<dbReference type="SMR" id="A2DN19"/>
<dbReference type="FunFam" id="1.25.40.790:FF:000016">
    <property type="entry name" value="Uncharacterized protein"/>
    <property type="match status" value="1"/>
</dbReference>
<dbReference type="FunFam" id="1.25.40.800:FF:000010">
    <property type="entry name" value="Uncharacterized protein"/>
    <property type="match status" value="1"/>
</dbReference>
<dbReference type="eggNOG" id="KOG1831">
    <property type="taxonomic scope" value="Eukaryota"/>
</dbReference>
<dbReference type="GO" id="GO:0017148">
    <property type="term" value="P:negative regulation of translation"/>
    <property type="evidence" value="ECO:0007669"/>
    <property type="project" value="InterPro"/>
</dbReference>
<dbReference type="STRING" id="5722.A2DN19"/>
<dbReference type="InterPro" id="IPR040398">
    <property type="entry name" value="Not1"/>
</dbReference>
<dbReference type="AlphaFoldDB" id="A2DN19"/>